<keyword evidence="3" id="KW-0274">FAD</keyword>
<dbReference type="Gene3D" id="3.30.9.10">
    <property type="entry name" value="D-Amino Acid Oxidase, subunit A, domain 2"/>
    <property type="match status" value="1"/>
</dbReference>
<evidence type="ECO:0000256" key="1">
    <source>
        <dbReference type="ARBA" id="ARBA00001974"/>
    </source>
</evidence>
<evidence type="ECO:0000256" key="4">
    <source>
        <dbReference type="ARBA" id="ARBA00023002"/>
    </source>
</evidence>
<accession>A0ABP0B8L6</accession>
<dbReference type="Proteomes" id="UP001642406">
    <property type="component" value="Unassembled WGS sequence"/>
</dbReference>
<organism evidence="6 7">
    <name type="scientific">Sporothrix bragantina</name>
    <dbReference type="NCBI Taxonomy" id="671064"/>
    <lineage>
        <taxon>Eukaryota</taxon>
        <taxon>Fungi</taxon>
        <taxon>Dikarya</taxon>
        <taxon>Ascomycota</taxon>
        <taxon>Pezizomycotina</taxon>
        <taxon>Sordariomycetes</taxon>
        <taxon>Sordariomycetidae</taxon>
        <taxon>Ophiostomatales</taxon>
        <taxon>Ophiostomataceae</taxon>
        <taxon>Sporothrix</taxon>
    </lineage>
</organism>
<evidence type="ECO:0000313" key="7">
    <source>
        <dbReference type="Proteomes" id="UP001642406"/>
    </source>
</evidence>
<reference evidence="6 7" key="1">
    <citation type="submission" date="2024-01" db="EMBL/GenBank/DDBJ databases">
        <authorList>
            <person name="Allen C."/>
            <person name="Tagirdzhanova G."/>
        </authorList>
    </citation>
    <scope>NUCLEOTIDE SEQUENCE [LARGE SCALE GENOMIC DNA]</scope>
</reference>
<keyword evidence="4" id="KW-0560">Oxidoreductase</keyword>
<comment type="caution">
    <text evidence="6">The sequence shown here is derived from an EMBL/GenBank/DDBJ whole genome shotgun (WGS) entry which is preliminary data.</text>
</comment>
<evidence type="ECO:0000256" key="2">
    <source>
        <dbReference type="ARBA" id="ARBA00022630"/>
    </source>
</evidence>
<protein>
    <recommendedName>
        <fullName evidence="5">FAD-binding domain-containing protein</fullName>
    </recommendedName>
</protein>
<evidence type="ECO:0000256" key="3">
    <source>
        <dbReference type="ARBA" id="ARBA00022827"/>
    </source>
</evidence>
<evidence type="ECO:0000313" key="6">
    <source>
        <dbReference type="EMBL" id="CAK7215952.1"/>
    </source>
</evidence>
<evidence type="ECO:0000259" key="5">
    <source>
        <dbReference type="Pfam" id="PF01494"/>
    </source>
</evidence>
<gene>
    <name evidence="6" type="ORF">SBRCBS47491_002666</name>
</gene>
<dbReference type="SUPFAM" id="SSF51905">
    <property type="entry name" value="FAD/NAD(P)-binding domain"/>
    <property type="match status" value="1"/>
</dbReference>
<dbReference type="PRINTS" id="PR00420">
    <property type="entry name" value="RNGMNOXGNASE"/>
</dbReference>
<dbReference type="PANTHER" id="PTHR43004">
    <property type="entry name" value="TRK SYSTEM POTASSIUM UPTAKE PROTEIN"/>
    <property type="match status" value="1"/>
</dbReference>
<dbReference type="Pfam" id="PF01494">
    <property type="entry name" value="FAD_binding_3"/>
    <property type="match status" value="1"/>
</dbReference>
<sequence length="580" mass="63036">MASNVFIPLPERDLRLFSVPPENVPILIVGAGPTGLFLAYILARRGIRSAIIDKHAVRLGQPKAHAINPRTVEIFRQTGLDTEALRTQGSAVKDAFWVSYVAGLPGDETELFKLPYERQDEAVKEHTPEPLFNIPQPALETFLEDAALATGLVTIHRRWAWEGVTLDNKGHTISTICSREDNNNVLKVSSEYVVGADGVASSVRAAMSHVDFAAPPGVVRPQNYYRSIHCHGDLGSLLQVTDTRATLYFCVHPEHPSGIIVYDMSSSFVHVTHASEDPNGQEAMTAEACAAVVTPCLPTLKFKTASVTLWQTWPRVATSYSDFEERVFLAGDAAHSFPPQGGLGVNTGIADVQNLAWRLALAVNSAKSDTRVLLQSYTTERKPVAIANAVQSAENERVGMVVTPRLSQIVAEGESSKEGLAAYLKRQDVQTELCDLSAQSKPHFDSLALQLGYVYGEGGDGTTRLEDVSHFTPCARPGARLPHAWLVDGKSTLDLVPFDSFVVLHTGNSSFEASSSEEDLVNIKAVNVRPLQPPASWLELAGLDLDNGITGLLVRPDQHILCHVSSMKEAIDTAHKYLGL</sequence>
<dbReference type="InterPro" id="IPR036188">
    <property type="entry name" value="FAD/NAD-bd_sf"/>
</dbReference>
<keyword evidence="7" id="KW-1185">Reference proteome</keyword>
<dbReference type="Gene3D" id="3.50.50.60">
    <property type="entry name" value="FAD/NAD(P)-binding domain"/>
    <property type="match status" value="1"/>
</dbReference>
<feature type="domain" description="FAD-binding" evidence="5">
    <location>
        <begin position="24"/>
        <end position="387"/>
    </location>
</feature>
<name>A0ABP0B8L6_9PEZI</name>
<dbReference type="InterPro" id="IPR050641">
    <property type="entry name" value="RIFMO-like"/>
</dbReference>
<dbReference type="Gene3D" id="3.40.30.120">
    <property type="match status" value="1"/>
</dbReference>
<comment type="cofactor">
    <cofactor evidence="1">
        <name>FAD</name>
        <dbReference type="ChEBI" id="CHEBI:57692"/>
    </cofactor>
</comment>
<keyword evidence="2" id="KW-0285">Flavoprotein</keyword>
<dbReference type="PANTHER" id="PTHR43004:SF19">
    <property type="entry name" value="BINDING MONOOXYGENASE, PUTATIVE (JCVI)-RELATED"/>
    <property type="match status" value="1"/>
</dbReference>
<proteinExistence type="predicted"/>
<dbReference type="InterPro" id="IPR002938">
    <property type="entry name" value="FAD-bd"/>
</dbReference>
<dbReference type="EMBL" id="CAWUHC010000016">
    <property type="protein sequence ID" value="CAK7215952.1"/>
    <property type="molecule type" value="Genomic_DNA"/>
</dbReference>